<name>A0A8X7BMJ5_TRICX</name>
<feature type="compositionally biased region" description="Basic and acidic residues" evidence="1">
    <location>
        <begin position="21"/>
        <end position="32"/>
    </location>
</feature>
<evidence type="ECO:0000313" key="2">
    <source>
        <dbReference type="EMBL" id="GFY35674.1"/>
    </source>
</evidence>
<reference evidence="2" key="1">
    <citation type="submission" date="2020-08" db="EMBL/GenBank/DDBJ databases">
        <title>Multicomponent nature underlies the extraordinary mechanical properties of spider dragline silk.</title>
        <authorList>
            <person name="Kono N."/>
            <person name="Nakamura H."/>
            <person name="Mori M."/>
            <person name="Yoshida Y."/>
            <person name="Ohtoshi R."/>
            <person name="Malay A.D."/>
            <person name="Moran D.A.P."/>
            <person name="Tomita M."/>
            <person name="Numata K."/>
            <person name="Arakawa K."/>
        </authorList>
    </citation>
    <scope>NUCLEOTIDE SEQUENCE</scope>
</reference>
<dbReference type="EMBL" id="BMAU01021433">
    <property type="protein sequence ID" value="GFY35674.1"/>
    <property type="molecule type" value="Genomic_DNA"/>
</dbReference>
<protein>
    <submittedName>
        <fullName evidence="2">Uncharacterized protein</fullName>
    </submittedName>
</protein>
<dbReference type="AlphaFoldDB" id="A0A8X7BMJ5"/>
<feature type="region of interest" description="Disordered" evidence="1">
    <location>
        <begin position="63"/>
        <end position="116"/>
    </location>
</feature>
<organism evidence="2 3">
    <name type="scientific">Trichonephila clavipes</name>
    <name type="common">Golden silk orbweaver</name>
    <name type="synonym">Nephila clavipes</name>
    <dbReference type="NCBI Taxonomy" id="2585209"/>
    <lineage>
        <taxon>Eukaryota</taxon>
        <taxon>Metazoa</taxon>
        <taxon>Ecdysozoa</taxon>
        <taxon>Arthropoda</taxon>
        <taxon>Chelicerata</taxon>
        <taxon>Arachnida</taxon>
        <taxon>Araneae</taxon>
        <taxon>Araneomorphae</taxon>
        <taxon>Entelegynae</taxon>
        <taxon>Araneoidea</taxon>
        <taxon>Nephilidae</taxon>
        <taxon>Trichonephila</taxon>
    </lineage>
</organism>
<gene>
    <name evidence="2" type="ORF">TNCV_2619661</name>
</gene>
<keyword evidence="3" id="KW-1185">Reference proteome</keyword>
<dbReference type="Proteomes" id="UP000887159">
    <property type="component" value="Unassembled WGS sequence"/>
</dbReference>
<feature type="compositionally biased region" description="Polar residues" evidence="1">
    <location>
        <begin position="63"/>
        <end position="73"/>
    </location>
</feature>
<accession>A0A8X7BMJ5</accession>
<evidence type="ECO:0000256" key="1">
    <source>
        <dbReference type="SAM" id="MobiDB-lite"/>
    </source>
</evidence>
<evidence type="ECO:0000313" key="3">
    <source>
        <dbReference type="Proteomes" id="UP000887159"/>
    </source>
</evidence>
<proteinExistence type="predicted"/>
<feature type="compositionally biased region" description="Basic residues" evidence="1">
    <location>
        <begin position="1"/>
        <end position="18"/>
    </location>
</feature>
<feature type="region of interest" description="Disordered" evidence="1">
    <location>
        <begin position="1"/>
        <end position="42"/>
    </location>
</feature>
<comment type="caution">
    <text evidence="2">The sequence shown here is derived from an EMBL/GenBank/DDBJ whole genome shotgun (WGS) entry which is preliminary data.</text>
</comment>
<sequence>MTTRLPRPHTSRKGRGSRVVKVTDRSLPRQEFEPSTSKDPPCRAMMHAKSVESSNVFPLGITPTTFDTARNPSIPTPRTGCNSRIKRPTAAISSIETNRHHASAEWKTPLLPCPAS</sequence>